<dbReference type="OrthoDB" id="5241722at2759"/>
<gene>
    <name evidence="4" type="ORF">BP6252_12970</name>
</gene>
<organism evidence="4 5">
    <name type="scientific">Coleophoma cylindrospora</name>
    <dbReference type="NCBI Taxonomy" id="1849047"/>
    <lineage>
        <taxon>Eukaryota</taxon>
        <taxon>Fungi</taxon>
        <taxon>Dikarya</taxon>
        <taxon>Ascomycota</taxon>
        <taxon>Pezizomycotina</taxon>
        <taxon>Leotiomycetes</taxon>
        <taxon>Helotiales</taxon>
        <taxon>Dermateaceae</taxon>
        <taxon>Coleophoma</taxon>
    </lineage>
</organism>
<feature type="region of interest" description="Disordered" evidence="2">
    <location>
        <begin position="519"/>
        <end position="575"/>
    </location>
</feature>
<proteinExistence type="predicted"/>
<keyword evidence="3" id="KW-0812">Transmembrane</keyword>
<name>A0A3D8QDF2_9HELO</name>
<feature type="coiled-coil region" evidence="1">
    <location>
        <begin position="66"/>
        <end position="100"/>
    </location>
</feature>
<sequence length="575" mass="60547">MEFQMPEANSVQTSPTRVIATVTEIYVARDPLITPPPELRLRNALPEPRPQADCGQISQQASQSAAQAIQQASQQAQQSIQQAQQSVQQAQQSASQQIQQATQAASRSVTDAQNSASQAVAAASRTASQAVASASFASASAQSAVASALSRMSAAESSQSQAQSQASSVMLQAGAAVAAATGSAAAAGSSFLAAAALATAGAQASVSGFAALASSQIQASQVQAITATQVALAIVGSIIASALITILIYFLISRRNNVKKDRKKASRERAESDIRRQRELDSPPPENFPKDLKFSSSDQDSSTVVGSIRSESRDQRNEPSMQFRPTIGNDLNIKETSVRWNPNKPPKAPKLSSWLQEQSEQFPVKPIQLPINKQGQIPLGGQLKSPSRTIDPPTTIFRLAQEKAKPLAETAKKVQVVSAQKAVQVVQRNPSKKSLGSSQGEVSGPPGIPTLARVTTTITARERDSRASQWTDDTRRSFSPPPAPTLGPGAVSQNSAAVMQIPAPVAPVRNTAEWLASQSMSVPMPSQSRDSDSSLTVGWRPPNRGSSGNAAKVGLPSQVKKQNPTPEWGTVGKAY</sequence>
<feature type="compositionally biased region" description="Basic and acidic residues" evidence="2">
    <location>
        <begin position="460"/>
        <end position="476"/>
    </location>
</feature>
<evidence type="ECO:0000313" key="4">
    <source>
        <dbReference type="EMBL" id="RDW59883.1"/>
    </source>
</evidence>
<keyword evidence="5" id="KW-1185">Reference proteome</keyword>
<feature type="compositionally biased region" description="Polar residues" evidence="2">
    <location>
        <begin position="294"/>
        <end position="305"/>
    </location>
</feature>
<comment type="caution">
    <text evidence="4">The sequence shown here is derived from an EMBL/GenBank/DDBJ whole genome shotgun (WGS) entry which is preliminary data.</text>
</comment>
<evidence type="ECO:0000313" key="5">
    <source>
        <dbReference type="Proteomes" id="UP000256645"/>
    </source>
</evidence>
<protein>
    <submittedName>
        <fullName evidence="4">Uncharacterized protein</fullName>
    </submittedName>
</protein>
<feature type="compositionally biased region" description="Basic and acidic residues" evidence="2">
    <location>
        <begin position="267"/>
        <end position="281"/>
    </location>
</feature>
<evidence type="ECO:0000256" key="3">
    <source>
        <dbReference type="SAM" id="Phobius"/>
    </source>
</evidence>
<evidence type="ECO:0000256" key="1">
    <source>
        <dbReference type="SAM" id="Coils"/>
    </source>
</evidence>
<feature type="transmembrane region" description="Helical" evidence="3">
    <location>
        <begin position="230"/>
        <end position="252"/>
    </location>
</feature>
<evidence type="ECO:0000256" key="2">
    <source>
        <dbReference type="SAM" id="MobiDB-lite"/>
    </source>
</evidence>
<keyword evidence="3" id="KW-1133">Transmembrane helix</keyword>
<feature type="region of interest" description="Disordered" evidence="2">
    <location>
        <begin position="260"/>
        <end position="328"/>
    </location>
</feature>
<dbReference type="AlphaFoldDB" id="A0A3D8QDF2"/>
<dbReference type="Proteomes" id="UP000256645">
    <property type="component" value="Unassembled WGS sequence"/>
</dbReference>
<reference evidence="4 5" key="1">
    <citation type="journal article" date="2018" name="IMA Fungus">
        <title>IMA Genome-F 9: Draft genome sequence of Annulohypoxylon stygium, Aspergillus mulundensis, Berkeleyomyces basicola (syn. Thielaviopsis basicola), Ceratocystis smalleyi, two Cercospora beticola strains, Coleophoma cylindrospora, Fusarium fracticaudum, Phialophora cf. hyalina, and Morchella septimelata.</title>
        <authorList>
            <person name="Wingfield B.D."/>
            <person name="Bills G.F."/>
            <person name="Dong Y."/>
            <person name="Huang W."/>
            <person name="Nel W.J."/>
            <person name="Swalarsk-Parry B.S."/>
            <person name="Vaghefi N."/>
            <person name="Wilken P.M."/>
            <person name="An Z."/>
            <person name="de Beer Z.W."/>
            <person name="De Vos L."/>
            <person name="Chen L."/>
            <person name="Duong T.A."/>
            <person name="Gao Y."/>
            <person name="Hammerbacher A."/>
            <person name="Kikkert J.R."/>
            <person name="Li Y."/>
            <person name="Li H."/>
            <person name="Li K."/>
            <person name="Li Q."/>
            <person name="Liu X."/>
            <person name="Ma X."/>
            <person name="Naidoo K."/>
            <person name="Pethybridge S.J."/>
            <person name="Sun J."/>
            <person name="Steenkamp E.T."/>
            <person name="van der Nest M.A."/>
            <person name="van Wyk S."/>
            <person name="Wingfield M.J."/>
            <person name="Xiong C."/>
            <person name="Yue Q."/>
            <person name="Zhang X."/>
        </authorList>
    </citation>
    <scope>NUCLEOTIDE SEQUENCE [LARGE SCALE GENOMIC DNA]</scope>
    <source>
        <strain evidence="4 5">BP6252</strain>
    </source>
</reference>
<keyword evidence="1" id="KW-0175">Coiled coil</keyword>
<keyword evidence="3" id="KW-0472">Membrane</keyword>
<feature type="region of interest" description="Disordered" evidence="2">
    <location>
        <begin position="427"/>
        <end position="492"/>
    </location>
</feature>
<dbReference type="EMBL" id="PDLM01000016">
    <property type="protein sequence ID" value="RDW59883.1"/>
    <property type="molecule type" value="Genomic_DNA"/>
</dbReference>
<accession>A0A3D8QDF2</accession>
<feature type="compositionally biased region" description="Polar residues" evidence="2">
    <location>
        <begin position="428"/>
        <end position="441"/>
    </location>
</feature>
<feature type="compositionally biased region" description="Low complexity" evidence="2">
    <location>
        <begin position="519"/>
        <end position="528"/>
    </location>
</feature>